<evidence type="ECO:0000313" key="3">
    <source>
        <dbReference type="Proteomes" id="UP001153076"/>
    </source>
</evidence>
<keyword evidence="3" id="KW-1185">Reference proteome</keyword>
<evidence type="ECO:0000259" key="1">
    <source>
        <dbReference type="SMART" id="SM00256"/>
    </source>
</evidence>
<dbReference type="Pfam" id="PF07734">
    <property type="entry name" value="FBA_1"/>
    <property type="match status" value="2"/>
</dbReference>
<proteinExistence type="predicted"/>
<dbReference type="OrthoDB" id="836040at2759"/>
<dbReference type="NCBIfam" id="TIGR01640">
    <property type="entry name" value="F_box_assoc_1"/>
    <property type="match status" value="2"/>
</dbReference>
<sequence>MDVRSTFSEDVLEEILARLTVSQLLQLRCVSKTWCAFIDKHSFMTKHYQVQYTMLKEQGHVALFADHPSVFGKDDPVEFYLVSKAFENVVLCLTPNLHRDSAPYFVDNQEWFNTLCCMGGVNGVALLHWEDENLGLWNPARREFKVLPRARPNKPDNVIERMGIFIGMGFDPKSHDIKIVRQIDWLVRKDDDWETTTINEMYSVRTNSWKSVDLPWDSLIMYNATWDGYFNGAYYWTANEMDNNTCSTRRIWFLTLNFSTEVFKLIDPPPPARQDGPKPEWNISKYVDFLAVVFMVEGCQENEILFEIWIMSQFDDEGLAISSSWQHLLTVGPLPPFDGLWFTAFLDGDMLFTAKGGEGVSATITGGCETALYSLTTRTFKRLGSMEATSTFSDDLLEQILCRLTVRQLLRLRCASKPWCSLLDKNSFCTKHYQYQFAKLIKEKSNIPLFSDDPFGPEFYLISKDLENMVQCLTPNVKRDGARYFTSDTELFSSLLCSNLVNGIVLFHMRAERLALWNPATREFKVVPHPRLHKPDNVTVIERFGRFLGMGFDPKSYDFKIVRETDWTVGDETNWKRNFICEMYSLKANSWKSFEFPWPSLHMNRIFADGYFNGVHYWPASIGPSDRDFRFVLLSFDFSTEMFKLVEPPPPINEDVNNESVCKWEEYDVGKYMEFLTITVTRKSSEDDARHFELWVAREFDAQDGHGVPSSWQHLFTVGPVPAAWDELFFHAFLVDGDVLVNVQDWKSSETTLYNPATRTFKQLGVGLASNLMYVESLFRLSEI</sequence>
<dbReference type="InterPro" id="IPR006527">
    <property type="entry name" value="F-box-assoc_dom_typ1"/>
</dbReference>
<dbReference type="PANTHER" id="PTHR31672:SF13">
    <property type="entry name" value="F-BOX PROTEIN CPR30-LIKE"/>
    <property type="match status" value="1"/>
</dbReference>
<evidence type="ECO:0000313" key="2">
    <source>
        <dbReference type="EMBL" id="KAJ8441886.1"/>
    </source>
</evidence>
<dbReference type="InterPro" id="IPR017451">
    <property type="entry name" value="F-box-assoc_interact_dom"/>
</dbReference>
<feature type="domain" description="F-box" evidence="1">
    <location>
        <begin position="392"/>
        <end position="432"/>
    </location>
</feature>
<dbReference type="InterPro" id="IPR001810">
    <property type="entry name" value="F-box_dom"/>
</dbReference>
<dbReference type="InterPro" id="IPR036047">
    <property type="entry name" value="F-box-like_dom_sf"/>
</dbReference>
<accession>A0A9Q1QHN8</accession>
<protein>
    <recommendedName>
        <fullName evidence="1">F-box domain-containing protein</fullName>
    </recommendedName>
</protein>
<feature type="domain" description="F-box" evidence="1">
    <location>
        <begin position="7"/>
        <end position="47"/>
    </location>
</feature>
<dbReference type="InterPro" id="IPR050796">
    <property type="entry name" value="SCF_F-box_component"/>
</dbReference>
<dbReference type="SMART" id="SM00256">
    <property type="entry name" value="FBOX"/>
    <property type="match status" value="2"/>
</dbReference>
<dbReference type="Proteomes" id="UP001153076">
    <property type="component" value="Unassembled WGS sequence"/>
</dbReference>
<dbReference type="Gene3D" id="1.20.1280.50">
    <property type="match status" value="1"/>
</dbReference>
<comment type="caution">
    <text evidence="2">The sequence shown here is derived from an EMBL/GenBank/DDBJ whole genome shotgun (WGS) entry which is preliminary data.</text>
</comment>
<dbReference type="Pfam" id="PF00646">
    <property type="entry name" value="F-box"/>
    <property type="match status" value="2"/>
</dbReference>
<dbReference type="EMBL" id="JAKOGI010000150">
    <property type="protein sequence ID" value="KAJ8441886.1"/>
    <property type="molecule type" value="Genomic_DNA"/>
</dbReference>
<reference evidence="2" key="1">
    <citation type="submission" date="2022-04" db="EMBL/GenBank/DDBJ databases">
        <title>Carnegiea gigantea Genome sequencing and assembly v2.</title>
        <authorList>
            <person name="Copetti D."/>
            <person name="Sanderson M.J."/>
            <person name="Burquez A."/>
            <person name="Wojciechowski M.F."/>
        </authorList>
    </citation>
    <scope>NUCLEOTIDE SEQUENCE</scope>
    <source>
        <strain evidence="2">SGP5-SGP5p</strain>
        <tissue evidence="2">Aerial part</tissue>
    </source>
</reference>
<dbReference type="PANTHER" id="PTHR31672">
    <property type="entry name" value="BNACNNG10540D PROTEIN"/>
    <property type="match status" value="1"/>
</dbReference>
<name>A0A9Q1QHN8_9CARY</name>
<dbReference type="SUPFAM" id="SSF81383">
    <property type="entry name" value="F-box domain"/>
    <property type="match status" value="2"/>
</dbReference>
<organism evidence="2 3">
    <name type="scientific">Carnegiea gigantea</name>
    <dbReference type="NCBI Taxonomy" id="171969"/>
    <lineage>
        <taxon>Eukaryota</taxon>
        <taxon>Viridiplantae</taxon>
        <taxon>Streptophyta</taxon>
        <taxon>Embryophyta</taxon>
        <taxon>Tracheophyta</taxon>
        <taxon>Spermatophyta</taxon>
        <taxon>Magnoliopsida</taxon>
        <taxon>eudicotyledons</taxon>
        <taxon>Gunneridae</taxon>
        <taxon>Pentapetalae</taxon>
        <taxon>Caryophyllales</taxon>
        <taxon>Cactineae</taxon>
        <taxon>Cactaceae</taxon>
        <taxon>Cactoideae</taxon>
        <taxon>Echinocereeae</taxon>
        <taxon>Carnegiea</taxon>
    </lineage>
</organism>
<gene>
    <name evidence="2" type="ORF">Cgig2_014355</name>
</gene>
<dbReference type="AlphaFoldDB" id="A0A9Q1QHN8"/>